<dbReference type="InterPro" id="IPR013815">
    <property type="entry name" value="ATP_grasp_subdomain_1"/>
</dbReference>
<comment type="catalytic activity">
    <reaction evidence="10">
        <text>2 D-alanine + ATP = D-alanyl-D-alanine + ADP + phosphate + H(+)</text>
        <dbReference type="Rhea" id="RHEA:11224"/>
        <dbReference type="ChEBI" id="CHEBI:15378"/>
        <dbReference type="ChEBI" id="CHEBI:30616"/>
        <dbReference type="ChEBI" id="CHEBI:43474"/>
        <dbReference type="ChEBI" id="CHEBI:57416"/>
        <dbReference type="ChEBI" id="CHEBI:57822"/>
        <dbReference type="ChEBI" id="CHEBI:456216"/>
        <dbReference type="EC" id="6.3.2.4"/>
    </reaction>
</comment>
<dbReference type="InterPro" id="IPR011761">
    <property type="entry name" value="ATP-grasp"/>
</dbReference>
<comment type="caution">
    <text evidence="13">The sequence shown here is derived from an EMBL/GenBank/DDBJ whole genome shotgun (WGS) entry which is preliminary data.</text>
</comment>
<dbReference type="EMBL" id="JAFIRA010000020">
    <property type="protein sequence ID" value="MCJ2543066.1"/>
    <property type="molecule type" value="Genomic_DNA"/>
</dbReference>
<evidence type="ECO:0000256" key="8">
    <source>
        <dbReference type="ARBA" id="ARBA00022984"/>
    </source>
</evidence>
<dbReference type="InterPro" id="IPR011095">
    <property type="entry name" value="Dala_Dala_lig_C"/>
</dbReference>
<dbReference type="NCBIfam" id="TIGR01205">
    <property type="entry name" value="D_ala_D_alaTIGR"/>
    <property type="match status" value="1"/>
</dbReference>
<dbReference type="PROSITE" id="PS00843">
    <property type="entry name" value="DALA_DALA_LIGASE_1"/>
    <property type="match status" value="1"/>
</dbReference>
<dbReference type="PIRSF" id="PIRSF039102">
    <property type="entry name" value="Ddl/VanB"/>
    <property type="match status" value="1"/>
</dbReference>
<dbReference type="Gene3D" id="3.30.1490.20">
    <property type="entry name" value="ATP-grasp fold, A domain"/>
    <property type="match status" value="1"/>
</dbReference>
<dbReference type="Proteomes" id="UP000830835">
    <property type="component" value="Unassembled WGS sequence"/>
</dbReference>
<dbReference type="EC" id="6.3.2.4" evidence="10"/>
<keyword evidence="5 11" id="KW-0547">Nucleotide-binding</keyword>
<comment type="pathway">
    <text evidence="10">Cell wall biogenesis; peptidoglycan biosynthesis.</text>
</comment>
<feature type="domain" description="ATP-grasp" evidence="12">
    <location>
        <begin position="102"/>
        <end position="300"/>
    </location>
</feature>
<comment type="function">
    <text evidence="10">Cell wall formation.</text>
</comment>
<protein>
    <recommendedName>
        <fullName evidence="10">D-alanine--D-alanine ligase</fullName>
        <ecNumber evidence="10">6.3.2.4</ecNumber>
    </recommendedName>
    <alternativeName>
        <fullName evidence="10">D-Ala-D-Ala ligase</fullName>
    </alternativeName>
    <alternativeName>
        <fullName evidence="10">D-alanylalanine synthetase</fullName>
    </alternativeName>
</protein>
<evidence type="ECO:0000256" key="1">
    <source>
        <dbReference type="ARBA" id="ARBA00004496"/>
    </source>
</evidence>
<dbReference type="Gene3D" id="3.30.470.20">
    <property type="entry name" value="ATP-grasp fold, B domain"/>
    <property type="match status" value="1"/>
</dbReference>
<sequence>MRIVVLAGGRSSERQVSWVTGKACKRALEDLGHQVKLIDPEVDLPLRLWQEREAGCDFVWIALHGPGGEDGVVQGMLDWLGLPYQGSGRLASALAMDKLVSKQIFQTEGIPTPEWIAWDNQAPLPWAECVAALGSPLVIKPSNEGSTVGISIVEDEPSFTQGLQLARSVSSRILLERYIPGKEITLSILSGQILPAIEIIPAQGSFYDYEAKYAPGGSRHIIPCSLSPAGLARCEAAGLRAYQALGCEGLARVDLRVDAAENPWVLEVNTLPGMTPTSLCPDAAAALGWTFTELVERMLQEALQKASLTPAARTGSPLQESQN</sequence>
<accession>A0ABT0CBB2</accession>
<dbReference type="InterPro" id="IPR005905">
    <property type="entry name" value="D_ala_D_ala"/>
</dbReference>
<evidence type="ECO:0000256" key="2">
    <source>
        <dbReference type="ARBA" id="ARBA00010871"/>
    </source>
</evidence>
<dbReference type="PROSITE" id="PS50975">
    <property type="entry name" value="ATP_GRASP"/>
    <property type="match status" value="1"/>
</dbReference>
<dbReference type="InterPro" id="IPR000291">
    <property type="entry name" value="D-Ala_lig_Van_CS"/>
</dbReference>
<keyword evidence="3 10" id="KW-0963">Cytoplasm</keyword>
<dbReference type="RefSeq" id="WP_244350343.1">
    <property type="nucleotide sequence ID" value="NZ_JAFIRA010000020.1"/>
</dbReference>
<gene>
    <name evidence="10" type="primary">ddl</name>
    <name evidence="13" type="ORF">JX360_09135</name>
</gene>
<dbReference type="GO" id="GO:0016874">
    <property type="term" value="F:ligase activity"/>
    <property type="evidence" value="ECO:0007669"/>
    <property type="project" value="UniProtKB-KW"/>
</dbReference>
<evidence type="ECO:0000256" key="10">
    <source>
        <dbReference type="HAMAP-Rule" id="MF_00047"/>
    </source>
</evidence>
<dbReference type="Pfam" id="PF01820">
    <property type="entry name" value="Dala_Dala_lig_N"/>
    <property type="match status" value="1"/>
</dbReference>
<name>A0ABT0CBB2_THEVL</name>
<evidence type="ECO:0000256" key="4">
    <source>
        <dbReference type="ARBA" id="ARBA00022598"/>
    </source>
</evidence>
<dbReference type="NCBIfam" id="NF002378">
    <property type="entry name" value="PRK01372.1"/>
    <property type="match status" value="1"/>
</dbReference>
<evidence type="ECO:0000313" key="13">
    <source>
        <dbReference type="EMBL" id="MCJ2543066.1"/>
    </source>
</evidence>
<dbReference type="Pfam" id="PF07478">
    <property type="entry name" value="Dala_Dala_lig_C"/>
    <property type="match status" value="1"/>
</dbReference>
<dbReference type="HAMAP" id="MF_00047">
    <property type="entry name" value="Dala_Dala_lig"/>
    <property type="match status" value="1"/>
</dbReference>
<keyword evidence="8 10" id="KW-0573">Peptidoglycan synthesis</keyword>
<evidence type="ECO:0000259" key="12">
    <source>
        <dbReference type="PROSITE" id="PS50975"/>
    </source>
</evidence>
<proteinExistence type="inferred from homology"/>
<dbReference type="InterPro" id="IPR011127">
    <property type="entry name" value="Dala_Dala_lig_N"/>
</dbReference>
<evidence type="ECO:0000313" key="14">
    <source>
        <dbReference type="Proteomes" id="UP000830835"/>
    </source>
</evidence>
<evidence type="ECO:0000256" key="3">
    <source>
        <dbReference type="ARBA" id="ARBA00022490"/>
    </source>
</evidence>
<keyword evidence="7 10" id="KW-0133">Cell shape</keyword>
<dbReference type="SUPFAM" id="SSF52440">
    <property type="entry name" value="PreATP-grasp domain"/>
    <property type="match status" value="1"/>
</dbReference>
<evidence type="ECO:0000256" key="9">
    <source>
        <dbReference type="ARBA" id="ARBA00023316"/>
    </source>
</evidence>
<dbReference type="Gene3D" id="3.40.50.20">
    <property type="match status" value="1"/>
</dbReference>
<comment type="similarity">
    <text evidence="2 10">Belongs to the D-alanine--D-alanine ligase family.</text>
</comment>
<dbReference type="SUPFAM" id="SSF56059">
    <property type="entry name" value="Glutathione synthetase ATP-binding domain-like"/>
    <property type="match status" value="1"/>
</dbReference>
<keyword evidence="9 10" id="KW-0961">Cell wall biogenesis/degradation</keyword>
<evidence type="ECO:0000256" key="7">
    <source>
        <dbReference type="ARBA" id="ARBA00022960"/>
    </source>
</evidence>
<comment type="subcellular location">
    <subcellularLocation>
        <location evidence="1 10">Cytoplasm</location>
    </subcellularLocation>
</comment>
<keyword evidence="6 11" id="KW-0067">ATP-binding</keyword>
<evidence type="ECO:0000256" key="5">
    <source>
        <dbReference type="ARBA" id="ARBA00022741"/>
    </source>
</evidence>
<dbReference type="PROSITE" id="PS00844">
    <property type="entry name" value="DALA_DALA_LIGASE_2"/>
    <property type="match status" value="1"/>
</dbReference>
<dbReference type="PANTHER" id="PTHR23132:SF23">
    <property type="entry name" value="D-ALANINE--D-ALANINE LIGASE B"/>
    <property type="match status" value="1"/>
</dbReference>
<dbReference type="PANTHER" id="PTHR23132">
    <property type="entry name" value="D-ALANINE--D-ALANINE LIGASE"/>
    <property type="match status" value="1"/>
</dbReference>
<dbReference type="InterPro" id="IPR016185">
    <property type="entry name" value="PreATP-grasp_dom_sf"/>
</dbReference>
<evidence type="ECO:0000256" key="11">
    <source>
        <dbReference type="PROSITE-ProRule" id="PRU00409"/>
    </source>
</evidence>
<evidence type="ECO:0000256" key="6">
    <source>
        <dbReference type="ARBA" id="ARBA00022840"/>
    </source>
</evidence>
<organism evidence="13 14">
    <name type="scientific">Thermostichus vulcanus str. 'Rupite'</name>
    <dbReference type="NCBI Taxonomy" id="2813851"/>
    <lineage>
        <taxon>Bacteria</taxon>
        <taxon>Bacillati</taxon>
        <taxon>Cyanobacteriota</taxon>
        <taxon>Cyanophyceae</taxon>
        <taxon>Thermostichales</taxon>
        <taxon>Thermostichaceae</taxon>
        <taxon>Thermostichus</taxon>
    </lineage>
</organism>
<keyword evidence="4 10" id="KW-0436">Ligase</keyword>
<reference evidence="13" key="1">
    <citation type="submission" date="2021-02" db="EMBL/GenBank/DDBJ databases">
        <title>The CRISPR/cas machinery reduction and long-range gene transfer in the hot spring cyanobacterium Synechococcus.</title>
        <authorList>
            <person name="Dvorak P."/>
            <person name="Jahodarova E."/>
            <person name="Hasler P."/>
            <person name="Poulickova A."/>
        </authorList>
    </citation>
    <scope>NUCLEOTIDE SEQUENCE</scope>
    <source>
        <strain evidence="13">Rupite</strain>
    </source>
</reference>
<keyword evidence="14" id="KW-1185">Reference proteome</keyword>